<feature type="region of interest" description="Disordered" evidence="1">
    <location>
        <begin position="1"/>
        <end position="26"/>
    </location>
</feature>
<reference evidence="2 3" key="1">
    <citation type="submission" date="2016-10" db="EMBL/GenBank/DDBJ databases">
        <authorList>
            <person name="de Groot N.N."/>
        </authorList>
    </citation>
    <scope>NUCLEOTIDE SEQUENCE [LARGE SCALE GENOMIC DNA]</scope>
    <source>
        <strain evidence="2 3">CGMCC 1.10959</strain>
    </source>
</reference>
<dbReference type="AlphaFoldDB" id="A0A1I7C493"/>
<sequence length="72" mass="7705">MAAGEAGGGPFFAFDPAMQKPNKTSGSFPAEEAAAKLISLAICKFEKGGRNVREWFAARNQCVILSEERLNA</sequence>
<organism evidence="2 3">
    <name type="scientific">Sedimentitalea nanhaiensis</name>
    <dbReference type="NCBI Taxonomy" id="999627"/>
    <lineage>
        <taxon>Bacteria</taxon>
        <taxon>Pseudomonadati</taxon>
        <taxon>Pseudomonadota</taxon>
        <taxon>Alphaproteobacteria</taxon>
        <taxon>Rhodobacterales</taxon>
        <taxon>Paracoccaceae</taxon>
        <taxon>Sedimentitalea</taxon>
    </lineage>
</organism>
<protein>
    <submittedName>
        <fullName evidence="2">Uncharacterized protein</fullName>
    </submittedName>
</protein>
<name>A0A1I7C493_9RHOB</name>
<evidence type="ECO:0000313" key="3">
    <source>
        <dbReference type="Proteomes" id="UP000182466"/>
    </source>
</evidence>
<evidence type="ECO:0000256" key="1">
    <source>
        <dbReference type="SAM" id="MobiDB-lite"/>
    </source>
</evidence>
<dbReference type="RefSeq" id="WP_027263955.1">
    <property type="nucleotide sequence ID" value="NZ_FPAW01000014.1"/>
</dbReference>
<feature type="compositionally biased region" description="Gly residues" evidence="1">
    <location>
        <begin position="1"/>
        <end position="10"/>
    </location>
</feature>
<keyword evidence="3" id="KW-1185">Reference proteome</keyword>
<accession>A0A1I7C493</accession>
<dbReference type="OrthoDB" id="9793302at2"/>
<dbReference type="Proteomes" id="UP000182466">
    <property type="component" value="Unassembled WGS sequence"/>
</dbReference>
<proteinExistence type="predicted"/>
<evidence type="ECO:0000313" key="2">
    <source>
        <dbReference type="EMBL" id="SFT94243.1"/>
    </source>
</evidence>
<gene>
    <name evidence="2" type="ORF">SAMN05216236_11446</name>
</gene>
<dbReference type="EMBL" id="FPAW01000014">
    <property type="protein sequence ID" value="SFT94243.1"/>
    <property type="molecule type" value="Genomic_DNA"/>
</dbReference>